<accession>A0A2M7TK34</accession>
<dbReference type="InterPro" id="IPR029052">
    <property type="entry name" value="Metallo-depent_PP-like"/>
</dbReference>
<dbReference type="GO" id="GO:0046872">
    <property type="term" value="F:metal ion binding"/>
    <property type="evidence" value="ECO:0007669"/>
    <property type="project" value="UniProtKB-KW"/>
</dbReference>
<dbReference type="Proteomes" id="UP000228920">
    <property type="component" value="Unassembled WGS sequence"/>
</dbReference>
<feature type="active site" description="Proton donor" evidence="1">
    <location>
        <position position="77"/>
    </location>
</feature>
<dbReference type="Gene3D" id="3.60.21.10">
    <property type="match status" value="1"/>
</dbReference>
<feature type="binding site" evidence="2">
    <location>
        <position position="190"/>
    </location>
    <ligand>
        <name>Fe cation</name>
        <dbReference type="ChEBI" id="CHEBI:24875"/>
        <label>2</label>
    </ligand>
</feature>
<sequence>MNFANNPNELNLLFIGDIVARPGREAVLAILPSLKAELNLDIVIANAENLSGGKGINQKSIDQMVAAGVDVFTGGNHIFSNIKGNALLDDDAYKIIRPANYPPEFAGVGYRVVTIKNQPIVVMNFEGNALMRSSGGNPFVSFDEVYERISKDSYEKNPYVIVDFHAEATSEKRAFGFYVDGKVTAVFGSHTHVPTADLGILPHGTFYVTDAGMVGSHDSVLGVKKEIIVNRFVKGEKTSFSWEYVGEKIFNAVFVKISANGSISEFSRCDRVIA</sequence>
<feature type="binding site" evidence="2">
    <location>
        <position position="192"/>
    </location>
    <ligand>
        <name>Fe cation</name>
        <dbReference type="ChEBI" id="CHEBI:24875"/>
        <label>1</label>
    </ligand>
</feature>
<feature type="binding site" evidence="2">
    <location>
        <position position="48"/>
    </location>
    <ligand>
        <name>Fe cation</name>
        <dbReference type="ChEBI" id="CHEBI:24875"/>
        <label>2</label>
    </ligand>
</feature>
<reference evidence="4" key="1">
    <citation type="submission" date="2017-09" db="EMBL/GenBank/DDBJ databases">
        <title>Depth-based differentiation of microbial function through sediment-hosted aquifers and enrichment of novel symbionts in the deep terrestrial subsurface.</title>
        <authorList>
            <person name="Probst A.J."/>
            <person name="Ladd B."/>
            <person name="Jarett J.K."/>
            <person name="Geller-Mcgrath D.E."/>
            <person name="Sieber C.M.K."/>
            <person name="Emerson J.B."/>
            <person name="Anantharaman K."/>
            <person name="Thomas B.C."/>
            <person name="Malmstrom R."/>
            <person name="Stieglmeier M."/>
            <person name="Klingl A."/>
            <person name="Woyke T."/>
            <person name="Ryan C.M."/>
            <person name="Banfield J.F."/>
        </authorList>
    </citation>
    <scope>NUCLEOTIDE SEQUENCE [LARGE SCALE GENOMIC DNA]</scope>
</reference>
<dbReference type="Pfam" id="PF13277">
    <property type="entry name" value="YmdB"/>
    <property type="match status" value="1"/>
</dbReference>
<evidence type="ECO:0000256" key="2">
    <source>
        <dbReference type="PIRSR" id="PIRSR004789-51"/>
    </source>
</evidence>
<evidence type="ECO:0000313" key="4">
    <source>
        <dbReference type="Proteomes" id="UP000228920"/>
    </source>
</evidence>
<dbReference type="GO" id="GO:0004113">
    <property type="term" value="F:2',3'-cyclic-nucleotide 3'-phosphodiesterase activity"/>
    <property type="evidence" value="ECO:0007669"/>
    <property type="project" value="TreeGrafter"/>
</dbReference>
<dbReference type="PANTHER" id="PTHR36303:SF1">
    <property type="entry name" value="2',3'-CYCLIC-NUCLEOTIDE 2'-PHOSPHODIESTERASE"/>
    <property type="match status" value="1"/>
</dbReference>
<gene>
    <name evidence="3" type="ORF">COY32_02355</name>
</gene>
<protein>
    <submittedName>
        <fullName evidence="3">Metallophosphoesterase</fullName>
    </submittedName>
</protein>
<dbReference type="PANTHER" id="PTHR36303">
    <property type="entry name" value="2',3'-CYCLIC-NUCLEOTIDE 2'-PHOSPHODIESTERASE"/>
    <property type="match status" value="1"/>
</dbReference>
<name>A0A2M7TK34_UNCKA</name>
<evidence type="ECO:0000313" key="3">
    <source>
        <dbReference type="EMBL" id="PIZ47077.1"/>
    </source>
</evidence>
<proteinExistence type="predicted"/>
<comment type="caution">
    <text evidence="3">The sequence shown here is derived from an EMBL/GenBank/DDBJ whole genome shotgun (WGS) entry which is preliminary data.</text>
</comment>
<dbReference type="SUPFAM" id="SSF56300">
    <property type="entry name" value="Metallo-dependent phosphatases"/>
    <property type="match status" value="1"/>
</dbReference>
<feature type="binding site" evidence="2">
    <location>
        <position position="17"/>
    </location>
    <ligand>
        <name>Fe cation</name>
        <dbReference type="ChEBI" id="CHEBI:24875"/>
        <label>1</label>
    </ligand>
</feature>
<evidence type="ECO:0000256" key="1">
    <source>
        <dbReference type="PIRSR" id="PIRSR004789-50"/>
    </source>
</evidence>
<keyword evidence="2" id="KW-0479">Metal-binding</keyword>
<feature type="binding site" evidence="2">
    <location>
        <position position="49"/>
    </location>
    <ligand>
        <name>Fe cation</name>
        <dbReference type="ChEBI" id="CHEBI:24875"/>
        <label>1</label>
    </ligand>
</feature>
<feature type="binding site" evidence="2">
    <location>
        <position position="76"/>
    </location>
    <ligand>
        <name>Fe cation</name>
        <dbReference type="ChEBI" id="CHEBI:24875"/>
        <label>2</label>
    </ligand>
</feature>
<organism evidence="3 4">
    <name type="scientific">candidate division WWE3 bacterium CG_4_10_14_0_2_um_filter_41_14</name>
    <dbReference type="NCBI Taxonomy" id="1975072"/>
    <lineage>
        <taxon>Bacteria</taxon>
        <taxon>Katanobacteria</taxon>
    </lineage>
</organism>
<feature type="binding site" evidence="2">
    <location>
        <position position="165"/>
    </location>
    <ligand>
        <name>Fe cation</name>
        <dbReference type="ChEBI" id="CHEBI:24875"/>
        <label>2</label>
    </ligand>
</feature>
<dbReference type="AlphaFoldDB" id="A0A2M7TK34"/>
<feature type="binding site" evidence="2">
    <location>
        <position position="48"/>
    </location>
    <ligand>
        <name>Fe cation</name>
        <dbReference type="ChEBI" id="CHEBI:24875"/>
        <label>1</label>
    </ligand>
</feature>
<dbReference type="InterPro" id="IPR005235">
    <property type="entry name" value="YmdB-like"/>
</dbReference>
<dbReference type="EMBL" id="PFNL01000066">
    <property type="protein sequence ID" value="PIZ47077.1"/>
    <property type="molecule type" value="Genomic_DNA"/>
</dbReference>
<dbReference type="PIRSF" id="PIRSF004789">
    <property type="entry name" value="DR1281"/>
    <property type="match status" value="1"/>
</dbReference>